<dbReference type="SUPFAM" id="SSF47095">
    <property type="entry name" value="HMG-box"/>
    <property type="match status" value="1"/>
</dbReference>
<dbReference type="Pfam" id="PF00505">
    <property type="entry name" value="HMG_box"/>
    <property type="match status" value="1"/>
</dbReference>
<name>A0A397GCT8_9GLOM</name>
<dbReference type="PROSITE" id="PS50118">
    <property type="entry name" value="HMG_BOX_2"/>
    <property type="match status" value="1"/>
</dbReference>
<protein>
    <recommendedName>
        <fullName evidence="4">HMG box domain-containing protein</fullName>
    </recommendedName>
</protein>
<feature type="DNA-binding region" description="HMG box" evidence="3">
    <location>
        <begin position="44"/>
        <end position="115"/>
    </location>
</feature>
<dbReference type="PANTHER" id="PTHR10270:SF161">
    <property type="entry name" value="SEX-DETERMINING REGION Y PROTEIN"/>
    <property type="match status" value="1"/>
</dbReference>
<dbReference type="PANTHER" id="PTHR10270">
    <property type="entry name" value="SOX TRANSCRIPTION FACTOR"/>
    <property type="match status" value="1"/>
</dbReference>
<dbReference type="AlphaFoldDB" id="A0A397GCT8"/>
<evidence type="ECO:0000256" key="1">
    <source>
        <dbReference type="ARBA" id="ARBA00023125"/>
    </source>
</evidence>
<accession>A0A397GCT8</accession>
<dbReference type="OrthoDB" id="6247875at2759"/>
<evidence type="ECO:0000313" key="6">
    <source>
        <dbReference type="Proteomes" id="UP000266861"/>
    </source>
</evidence>
<keyword evidence="6" id="KW-1185">Reference proteome</keyword>
<gene>
    <name evidence="5" type="ORF">Glove_642g15</name>
</gene>
<evidence type="ECO:0000256" key="2">
    <source>
        <dbReference type="ARBA" id="ARBA00023163"/>
    </source>
</evidence>
<evidence type="ECO:0000256" key="3">
    <source>
        <dbReference type="PROSITE-ProRule" id="PRU00267"/>
    </source>
</evidence>
<evidence type="ECO:0000313" key="5">
    <source>
        <dbReference type="EMBL" id="RHZ45910.1"/>
    </source>
</evidence>
<dbReference type="Gene3D" id="1.10.30.10">
    <property type="entry name" value="High mobility group box domain"/>
    <property type="match status" value="1"/>
</dbReference>
<dbReference type="STRING" id="1348612.A0A397GCT8"/>
<feature type="domain" description="HMG box" evidence="4">
    <location>
        <begin position="44"/>
        <end position="115"/>
    </location>
</feature>
<comment type="caution">
    <text evidence="5">The sequence shown here is derived from an EMBL/GenBank/DDBJ whole genome shotgun (WGS) entry which is preliminary data.</text>
</comment>
<keyword evidence="2" id="KW-0804">Transcription</keyword>
<dbReference type="EMBL" id="PQFF01000533">
    <property type="protein sequence ID" value="RHZ45910.1"/>
    <property type="molecule type" value="Genomic_DNA"/>
</dbReference>
<sequence>MPNFEIYELNEIKIPDSDGIKQHTFLRLEDLIAPRPRKGRSHKVPRPQNPFVIYRQNIQAKITKDLGLQYGSQLDYVSKVASISWKNASAEVKTVFNDLAISAKQFHGISYPEYRYQPKKKPKKYIDNRILSIHIPPLNATTISYSTTSTLNNQPIYDLNYNFPTTSTRLILPPLEKKPKKYIDNRILSIHIPPLNATTISYSTTSTLNNQPIYDLNYNFPTTSTRLILPPLEVNISQYSTYVYDRNLLASLTTKGII</sequence>
<dbReference type="InterPro" id="IPR009071">
    <property type="entry name" value="HMG_box_dom"/>
</dbReference>
<dbReference type="SMART" id="SM00398">
    <property type="entry name" value="HMG"/>
    <property type="match status" value="1"/>
</dbReference>
<dbReference type="GO" id="GO:0005634">
    <property type="term" value="C:nucleus"/>
    <property type="evidence" value="ECO:0007669"/>
    <property type="project" value="UniProtKB-UniRule"/>
</dbReference>
<proteinExistence type="predicted"/>
<keyword evidence="3" id="KW-0539">Nucleus</keyword>
<dbReference type="GO" id="GO:0030154">
    <property type="term" value="P:cell differentiation"/>
    <property type="evidence" value="ECO:0007669"/>
    <property type="project" value="TreeGrafter"/>
</dbReference>
<reference evidence="5 6" key="1">
    <citation type="submission" date="2018-08" db="EMBL/GenBank/DDBJ databases">
        <title>Genome and evolution of the arbuscular mycorrhizal fungus Diversispora epigaea (formerly Glomus versiforme) and its bacterial endosymbionts.</title>
        <authorList>
            <person name="Sun X."/>
            <person name="Fei Z."/>
            <person name="Harrison M."/>
        </authorList>
    </citation>
    <scope>NUCLEOTIDE SEQUENCE [LARGE SCALE GENOMIC DNA]</scope>
    <source>
        <strain evidence="5 6">IT104</strain>
    </source>
</reference>
<dbReference type="GO" id="GO:0000978">
    <property type="term" value="F:RNA polymerase II cis-regulatory region sequence-specific DNA binding"/>
    <property type="evidence" value="ECO:0007669"/>
    <property type="project" value="TreeGrafter"/>
</dbReference>
<dbReference type="GO" id="GO:0001228">
    <property type="term" value="F:DNA-binding transcription activator activity, RNA polymerase II-specific"/>
    <property type="evidence" value="ECO:0007669"/>
    <property type="project" value="TreeGrafter"/>
</dbReference>
<evidence type="ECO:0000259" key="4">
    <source>
        <dbReference type="PROSITE" id="PS50118"/>
    </source>
</evidence>
<dbReference type="Proteomes" id="UP000266861">
    <property type="component" value="Unassembled WGS sequence"/>
</dbReference>
<keyword evidence="1 3" id="KW-0238">DNA-binding</keyword>
<dbReference type="InterPro" id="IPR050140">
    <property type="entry name" value="SRY-related_HMG-box_TF-like"/>
</dbReference>
<dbReference type="InterPro" id="IPR036910">
    <property type="entry name" value="HMG_box_dom_sf"/>
</dbReference>
<organism evidence="5 6">
    <name type="scientific">Diversispora epigaea</name>
    <dbReference type="NCBI Taxonomy" id="1348612"/>
    <lineage>
        <taxon>Eukaryota</taxon>
        <taxon>Fungi</taxon>
        <taxon>Fungi incertae sedis</taxon>
        <taxon>Mucoromycota</taxon>
        <taxon>Glomeromycotina</taxon>
        <taxon>Glomeromycetes</taxon>
        <taxon>Diversisporales</taxon>
        <taxon>Diversisporaceae</taxon>
        <taxon>Diversispora</taxon>
    </lineage>
</organism>